<keyword evidence="2" id="KW-0012">Acyltransferase</keyword>
<dbReference type="EMBL" id="WUTT01000001">
    <property type="protein sequence ID" value="NAW33534.1"/>
    <property type="molecule type" value="Genomic_DNA"/>
</dbReference>
<evidence type="ECO:0000313" key="2">
    <source>
        <dbReference type="EMBL" id="NAW33534.1"/>
    </source>
</evidence>
<keyword evidence="3" id="KW-1185">Reference proteome</keyword>
<reference evidence="2 3" key="1">
    <citation type="submission" date="2019-12" db="EMBL/GenBank/DDBJ databases">
        <title>Draft genome sequencing of Halomonas alimentaria DSM 15356.</title>
        <authorList>
            <person name="Pandiyan K."/>
            <person name="Kushwaha P."/>
            <person name="Gowdham M."/>
            <person name="Chakdar H."/>
            <person name="Singh A."/>
            <person name="Kumar M."/>
            <person name="Saxena A.K."/>
        </authorList>
    </citation>
    <scope>NUCLEOTIDE SEQUENCE [LARGE SCALE GENOMIC DNA]</scope>
    <source>
        <strain evidence="2 3">DSM 15356</strain>
    </source>
</reference>
<keyword evidence="1" id="KW-0472">Membrane</keyword>
<proteinExistence type="predicted"/>
<dbReference type="Gene3D" id="3.40.630.30">
    <property type="match status" value="1"/>
</dbReference>
<dbReference type="GO" id="GO:0016746">
    <property type="term" value="F:acyltransferase activity"/>
    <property type="evidence" value="ECO:0007669"/>
    <property type="project" value="UniProtKB-KW"/>
</dbReference>
<dbReference type="OrthoDB" id="582214at2"/>
<dbReference type="InterPro" id="IPR022484">
    <property type="entry name" value="PEP-CTERM/exosrtase_acylTfrase"/>
</dbReference>
<dbReference type="NCBIfam" id="TIGR03694">
    <property type="entry name" value="exosort_acyl"/>
    <property type="match status" value="1"/>
</dbReference>
<evidence type="ECO:0000313" key="3">
    <source>
        <dbReference type="Proteomes" id="UP000487929"/>
    </source>
</evidence>
<organism evidence="2 3">
    <name type="scientific">Halomonas alimentaria</name>
    <dbReference type="NCBI Taxonomy" id="147248"/>
    <lineage>
        <taxon>Bacteria</taxon>
        <taxon>Pseudomonadati</taxon>
        <taxon>Pseudomonadota</taxon>
        <taxon>Gammaproteobacteria</taxon>
        <taxon>Oceanospirillales</taxon>
        <taxon>Halomonadaceae</taxon>
        <taxon>Halomonas</taxon>
    </lineage>
</organism>
<comment type="caution">
    <text evidence="2">The sequence shown here is derived from an EMBL/GenBank/DDBJ whole genome shotgun (WGS) entry which is preliminary data.</text>
</comment>
<evidence type="ECO:0000256" key="1">
    <source>
        <dbReference type="SAM" id="Phobius"/>
    </source>
</evidence>
<keyword evidence="2" id="KW-0808">Transferase</keyword>
<feature type="transmembrane region" description="Helical" evidence="1">
    <location>
        <begin position="167"/>
        <end position="185"/>
    </location>
</feature>
<accession>A0A7X4W390</accession>
<dbReference type="RefSeq" id="WP_161430638.1">
    <property type="nucleotide sequence ID" value="NZ_WUTT01000001.1"/>
</dbReference>
<dbReference type="Pfam" id="PF13444">
    <property type="entry name" value="Acetyltransf_5"/>
    <property type="match status" value="1"/>
</dbReference>
<sequence length="270" mass="30842">MKNPLFHESNVMPMLKAHEAFLDTYLLKVATTQEEKERVYRLRYDVYCQEIGYRPESFCQKSLELDAHDRHSIHCYLEHRSSGLAAGCLRLVLPDPAASDGDQLLPLQEYGGRSLNHSRLRPSLLPKNEICEISRFAIARAFRNKAINNETLQPESQHLFSDEDRKTFPWIIISLFLAAYSLVGLTGRRHVFAMMESRLPRLLAMSGFNFQRVGEPIEMHGQRSAHYIDHAQAEKEIHENLIPLYLGIKDELAGQVSGLTSATPLRVEKA</sequence>
<dbReference type="AlphaFoldDB" id="A0A7X4W390"/>
<protein>
    <submittedName>
        <fullName evidence="2">PEP-CTERM/exosortase system-associated acyltransferase</fullName>
    </submittedName>
</protein>
<dbReference type="SUPFAM" id="SSF55729">
    <property type="entry name" value="Acyl-CoA N-acyltransferases (Nat)"/>
    <property type="match status" value="1"/>
</dbReference>
<keyword evidence="1" id="KW-0812">Transmembrane</keyword>
<keyword evidence="1" id="KW-1133">Transmembrane helix</keyword>
<dbReference type="InterPro" id="IPR016181">
    <property type="entry name" value="Acyl_CoA_acyltransferase"/>
</dbReference>
<name>A0A7X4W390_9GAMM</name>
<gene>
    <name evidence="2" type="ORF">GRB96_03745</name>
</gene>
<dbReference type="Proteomes" id="UP000487929">
    <property type="component" value="Unassembled WGS sequence"/>
</dbReference>